<comment type="caution">
    <text evidence="11">The sequence shown here is derived from an EMBL/GenBank/DDBJ whole genome shotgun (WGS) entry which is preliminary data.</text>
</comment>
<feature type="transmembrane region" description="Helical" evidence="9">
    <location>
        <begin position="439"/>
        <end position="457"/>
    </location>
</feature>
<evidence type="ECO:0000256" key="5">
    <source>
        <dbReference type="ARBA" id="ARBA00023136"/>
    </source>
</evidence>
<organism evidence="11 12">
    <name type="scientific">Halocaridina rubra</name>
    <name type="common">Hawaiian red shrimp</name>
    <dbReference type="NCBI Taxonomy" id="373956"/>
    <lineage>
        <taxon>Eukaryota</taxon>
        <taxon>Metazoa</taxon>
        <taxon>Ecdysozoa</taxon>
        <taxon>Arthropoda</taxon>
        <taxon>Crustacea</taxon>
        <taxon>Multicrustacea</taxon>
        <taxon>Malacostraca</taxon>
        <taxon>Eumalacostraca</taxon>
        <taxon>Eucarida</taxon>
        <taxon>Decapoda</taxon>
        <taxon>Pleocyemata</taxon>
        <taxon>Caridea</taxon>
        <taxon>Atyoidea</taxon>
        <taxon>Atyidae</taxon>
        <taxon>Halocaridina</taxon>
    </lineage>
</organism>
<proteinExistence type="predicted"/>
<keyword evidence="12" id="KW-1185">Reference proteome</keyword>
<evidence type="ECO:0000256" key="6">
    <source>
        <dbReference type="ARBA" id="ARBA00023170"/>
    </source>
</evidence>
<dbReference type="GO" id="GO:0005886">
    <property type="term" value="C:plasma membrane"/>
    <property type="evidence" value="ECO:0007669"/>
    <property type="project" value="UniProtKB-SubCell"/>
</dbReference>
<feature type="chain" id="PRO_5043005742" evidence="10">
    <location>
        <begin position="22"/>
        <end position="463"/>
    </location>
</feature>
<evidence type="ECO:0000256" key="4">
    <source>
        <dbReference type="ARBA" id="ARBA00022989"/>
    </source>
</evidence>
<protein>
    <submittedName>
        <fullName evidence="11">Uncharacterized protein</fullName>
    </submittedName>
</protein>
<dbReference type="EMBL" id="JAXCGZ010002245">
    <property type="protein sequence ID" value="KAK7084146.1"/>
    <property type="molecule type" value="Genomic_DNA"/>
</dbReference>
<evidence type="ECO:0000256" key="9">
    <source>
        <dbReference type="SAM" id="Phobius"/>
    </source>
</evidence>
<feature type="region of interest" description="Disordered" evidence="8">
    <location>
        <begin position="47"/>
        <end position="67"/>
    </location>
</feature>
<keyword evidence="5 9" id="KW-0472">Membrane</keyword>
<dbReference type="PANTHER" id="PTHR42643:SF38">
    <property type="entry name" value="IONOTROPIC RECEPTOR 100A"/>
    <property type="match status" value="1"/>
</dbReference>
<dbReference type="SUPFAM" id="SSF53850">
    <property type="entry name" value="Periplasmic binding protein-like II"/>
    <property type="match status" value="1"/>
</dbReference>
<evidence type="ECO:0000313" key="12">
    <source>
        <dbReference type="Proteomes" id="UP001381693"/>
    </source>
</evidence>
<evidence type="ECO:0000313" key="11">
    <source>
        <dbReference type="EMBL" id="KAK7084146.1"/>
    </source>
</evidence>
<keyword evidence="2" id="KW-1003">Cell membrane</keyword>
<sequence length="463" mass="51859">MMIKILLMNLWLLAFISAILSENSSPKAVIPSNYHNDFDEQGITKINADNNKNNPKNGVTGKDSQSLGETEKLTTLDEAKPAISRQDHNHLKNVFLPSFNTNISHEITKRNAENDENTPKNGIIGKYSKLLEEKDKIATLSGAITAISRQDLAGCVLTLAFDSYLEDSAIVTSVLKSRHLRQVLKVRKTEDFLTLPWNTSLSSQCQGYIFLLRDPEPLLTFVDEAEEPWDFHGKYILVGFSKAELEQAVSSKKGKKTEHIVGIVEGSDGSWRLYMNQLYWKDGMEFVKSWRHNGFTSAANLFPDKTSDLKGIELTLITFEFAPHIIYGRGGRGPSGRDMQVANALSQSLNFTLRYKEPPPGELWGSKLPNGTWTGLVASLARNEGHMGMANVFLSNNNDRILVQDFSRFYDADVSCFMARTDPPLPRWQSLALPFQLETWLAIMLGLFIFCPLLFCIGKASAL</sequence>
<dbReference type="InterPro" id="IPR052192">
    <property type="entry name" value="Insect_Ionotropic_Sensory_Rcpt"/>
</dbReference>
<evidence type="ECO:0000256" key="8">
    <source>
        <dbReference type="SAM" id="MobiDB-lite"/>
    </source>
</evidence>
<evidence type="ECO:0000256" key="10">
    <source>
        <dbReference type="SAM" id="SignalP"/>
    </source>
</evidence>
<dbReference type="Gene3D" id="3.40.190.10">
    <property type="entry name" value="Periplasmic binding protein-like II"/>
    <property type="match status" value="1"/>
</dbReference>
<evidence type="ECO:0000256" key="7">
    <source>
        <dbReference type="ARBA" id="ARBA00023180"/>
    </source>
</evidence>
<evidence type="ECO:0000256" key="2">
    <source>
        <dbReference type="ARBA" id="ARBA00022475"/>
    </source>
</evidence>
<reference evidence="11 12" key="1">
    <citation type="submission" date="2023-11" db="EMBL/GenBank/DDBJ databases">
        <title>Halocaridina rubra genome assembly.</title>
        <authorList>
            <person name="Smith C."/>
        </authorList>
    </citation>
    <scope>NUCLEOTIDE SEQUENCE [LARGE SCALE GENOMIC DNA]</scope>
    <source>
        <strain evidence="11">EP-1</strain>
        <tissue evidence="11">Whole</tissue>
    </source>
</reference>
<keyword evidence="4 9" id="KW-1133">Transmembrane helix</keyword>
<dbReference type="PANTHER" id="PTHR42643">
    <property type="entry name" value="IONOTROPIC RECEPTOR 20A-RELATED"/>
    <property type="match status" value="1"/>
</dbReference>
<keyword evidence="3 9" id="KW-0812">Transmembrane</keyword>
<accession>A0AAN8XJW1</accession>
<feature type="compositionally biased region" description="Low complexity" evidence="8">
    <location>
        <begin position="47"/>
        <end position="57"/>
    </location>
</feature>
<evidence type="ECO:0000256" key="3">
    <source>
        <dbReference type="ARBA" id="ARBA00022692"/>
    </source>
</evidence>
<dbReference type="Proteomes" id="UP001381693">
    <property type="component" value="Unassembled WGS sequence"/>
</dbReference>
<name>A0AAN8XJW1_HALRR</name>
<comment type="subcellular location">
    <subcellularLocation>
        <location evidence="1">Cell membrane</location>
        <topology evidence="1">Multi-pass membrane protein</topology>
    </subcellularLocation>
</comment>
<dbReference type="AlphaFoldDB" id="A0AAN8XJW1"/>
<gene>
    <name evidence="11" type="ORF">SK128_027037</name>
</gene>
<feature type="signal peptide" evidence="10">
    <location>
        <begin position="1"/>
        <end position="21"/>
    </location>
</feature>
<keyword evidence="6" id="KW-0675">Receptor</keyword>
<keyword evidence="10" id="KW-0732">Signal</keyword>
<evidence type="ECO:0000256" key="1">
    <source>
        <dbReference type="ARBA" id="ARBA00004651"/>
    </source>
</evidence>
<keyword evidence="7" id="KW-0325">Glycoprotein</keyword>